<dbReference type="InterPro" id="IPR036291">
    <property type="entry name" value="NAD(P)-bd_dom_sf"/>
</dbReference>
<dbReference type="UniPathway" id="UPA00094"/>
<evidence type="ECO:0000256" key="3">
    <source>
        <dbReference type="ARBA" id="ARBA00012948"/>
    </source>
</evidence>
<dbReference type="SMART" id="SM00822">
    <property type="entry name" value="PKS_KR"/>
    <property type="match status" value="1"/>
</dbReference>
<keyword evidence="5 10" id="KW-0560">Oxidoreductase</keyword>
<keyword evidence="6 10" id="KW-0275">Fatty acid biosynthesis</keyword>
<protein>
    <recommendedName>
        <fullName evidence="3 10">3-oxoacyl-[acyl-carrier-protein] reductase</fullName>
        <ecNumber evidence="3 10">1.1.1.100</ecNumber>
    </recommendedName>
</protein>
<dbReference type="OrthoDB" id="9804774at2"/>
<evidence type="ECO:0000256" key="4">
    <source>
        <dbReference type="ARBA" id="ARBA00022832"/>
    </source>
</evidence>
<accession>A0A3P2RFE1</accession>
<name>A0A3P2RFE1_WEIVI</name>
<dbReference type="NCBIfam" id="NF009466">
    <property type="entry name" value="PRK12826.1-2"/>
    <property type="match status" value="1"/>
</dbReference>
<evidence type="ECO:0000256" key="5">
    <source>
        <dbReference type="ARBA" id="ARBA00023002"/>
    </source>
</evidence>
<proteinExistence type="inferred from homology"/>
<organism evidence="12 13">
    <name type="scientific">Weissella viridescens</name>
    <name type="common">Lactobacillus viridescens</name>
    <dbReference type="NCBI Taxonomy" id="1629"/>
    <lineage>
        <taxon>Bacteria</taxon>
        <taxon>Bacillati</taxon>
        <taxon>Bacillota</taxon>
        <taxon>Bacilli</taxon>
        <taxon>Lactobacillales</taxon>
        <taxon>Lactobacillaceae</taxon>
        <taxon>Weissella</taxon>
    </lineage>
</organism>
<evidence type="ECO:0000256" key="9">
    <source>
        <dbReference type="PIRSR" id="PIRSR611284-2"/>
    </source>
</evidence>
<keyword evidence="10" id="KW-0444">Lipid biosynthesis</keyword>
<comment type="function">
    <text evidence="10">Catalyzes the NADPH-dependent reduction of beta-ketoacyl-ACP substrates to beta-hydroxyacyl-ACP products, the first reductive step in the elongation cycle of fatty acid biosynthesis.</text>
</comment>
<dbReference type="PRINTS" id="PR00080">
    <property type="entry name" value="SDRFAMILY"/>
</dbReference>
<keyword evidence="10" id="KW-0443">Lipid metabolism</keyword>
<keyword evidence="4 10" id="KW-0276">Fatty acid metabolism</keyword>
<dbReference type="Pfam" id="PF13561">
    <property type="entry name" value="adh_short_C2"/>
    <property type="match status" value="1"/>
</dbReference>
<dbReference type="AlphaFoldDB" id="A0A3P2RFE1"/>
<evidence type="ECO:0000256" key="7">
    <source>
        <dbReference type="ARBA" id="ARBA00048508"/>
    </source>
</evidence>
<dbReference type="SUPFAM" id="SSF51735">
    <property type="entry name" value="NAD(P)-binding Rossmann-fold domains"/>
    <property type="match status" value="1"/>
</dbReference>
<reference evidence="12 13" key="1">
    <citation type="submission" date="2018-10" db="EMBL/GenBank/DDBJ databases">
        <title>Draft genome sequence of Weissella viridescens UCO-SMC3.</title>
        <authorList>
            <person name="Garcia-Cancino A."/>
            <person name="Espinoza-Monje M."/>
            <person name="Albarracin L."/>
            <person name="Garcia-Castillo V."/>
            <person name="Campos-Martin J."/>
            <person name="Nakano Y."/>
            <person name="Guitierrez-Zamorano C."/>
            <person name="Ikeda-Ohtsubo W."/>
            <person name="Morita H."/>
            <person name="Kitazawa H."/>
            <person name="Villena J."/>
        </authorList>
    </citation>
    <scope>NUCLEOTIDE SEQUENCE [LARGE SCALE GENOMIC DNA]</scope>
    <source>
        <strain evidence="12 13">UCO-SMC3</strain>
    </source>
</reference>
<dbReference type="Gene3D" id="3.40.50.720">
    <property type="entry name" value="NAD(P)-binding Rossmann-like Domain"/>
    <property type="match status" value="1"/>
</dbReference>
<feature type="active site" description="Proton acceptor" evidence="8">
    <location>
        <position position="150"/>
    </location>
</feature>
<evidence type="ECO:0000313" key="13">
    <source>
        <dbReference type="Proteomes" id="UP000275836"/>
    </source>
</evidence>
<feature type="binding site" evidence="9">
    <location>
        <position position="183"/>
    </location>
    <ligand>
        <name>NADP(+)</name>
        <dbReference type="ChEBI" id="CHEBI:58349"/>
    </ligand>
</feature>
<evidence type="ECO:0000256" key="8">
    <source>
        <dbReference type="PIRSR" id="PIRSR611284-1"/>
    </source>
</evidence>
<dbReference type="RefSeq" id="WP_124943220.1">
    <property type="nucleotide sequence ID" value="NZ_RHGY01000004.1"/>
</dbReference>
<dbReference type="PROSITE" id="PS00061">
    <property type="entry name" value="ADH_SHORT"/>
    <property type="match status" value="1"/>
</dbReference>
<comment type="similarity">
    <text evidence="2 10">Belongs to the short-chain dehydrogenases/reductases (SDR) family.</text>
</comment>
<dbReference type="PANTHER" id="PTHR42879:SF2">
    <property type="entry name" value="3-OXOACYL-[ACYL-CARRIER-PROTEIN] REDUCTASE FABG"/>
    <property type="match status" value="1"/>
</dbReference>
<dbReference type="FunFam" id="3.40.50.720:FF:000173">
    <property type="entry name" value="3-oxoacyl-[acyl-carrier protein] reductase"/>
    <property type="match status" value="1"/>
</dbReference>
<comment type="caution">
    <text evidence="12">The sequence shown here is derived from an EMBL/GenBank/DDBJ whole genome shotgun (WGS) entry which is preliminary data.</text>
</comment>
<dbReference type="NCBIfam" id="TIGR01830">
    <property type="entry name" value="3oxo_ACP_reduc"/>
    <property type="match status" value="1"/>
</dbReference>
<dbReference type="Proteomes" id="UP000275836">
    <property type="component" value="Unassembled WGS sequence"/>
</dbReference>
<evidence type="ECO:0000313" key="12">
    <source>
        <dbReference type="EMBL" id="RRG17961.1"/>
    </source>
</evidence>
<dbReference type="GO" id="GO:0006633">
    <property type="term" value="P:fatty acid biosynthetic process"/>
    <property type="evidence" value="ECO:0007669"/>
    <property type="project" value="UniProtKB-UniPathway"/>
</dbReference>
<comment type="catalytic activity">
    <reaction evidence="7 10">
        <text>a (3R)-hydroxyacyl-[ACP] + NADP(+) = a 3-oxoacyl-[ACP] + NADPH + H(+)</text>
        <dbReference type="Rhea" id="RHEA:17397"/>
        <dbReference type="Rhea" id="RHEA-COMP:9916"/>
        <dbReference type="Rhea" id="RHEA-COMP:9945"/>
        <dbReference type="ChEBI" id="CHEBI:15378"/>
        <dbReference type="ChEBI" id="CHEBI:57783"/>
        <dbReference type="ChEBI" id="CHEBI:58349"/>
        <dbReference type="ChEBI" id="CHEBI:78776"/>
        <dbReference type="ChEBI" id="CHEBI:78827"/>
        <dbReference type="EC" id="1.1.1.100"/>
    </reaction>
</comment>
<dbReference type="PRINTS" id="PR00081">
    <property type="entry name" value="GDHRDH"/>
</dbReference>
<feature type="binding site" evidence="9">
    <location>
        <begin position="150"/>
        <end position="154"/>
    </location>
    <ligand>
        <name>NADP(+)</name>
        <dbReference type="ChEBI" id="CHEBI:58349"/>
    </ligand>
</feature>
<dbReference type="InterPro" id="IPR002347">
    <property type="entry name" value="SDR_fam"/>
</dbReference>
<dbReference type="InterPro" id="IPR057326">
    <property type="entry name" value="KR_dom"/>
</dbReference>
<sequence>MDLKNKNVLITGSTRGIGLAIAKRFSQLGAKVILHGRSQPSEAVLDEFPEGTPVILGDIADADTIQPVIQALIEEVGQIDVLVNNAGIVKDTLAIRMSSADFAQVVDTNLTGTFNVTQPVFKHMLKKRTGAIINLSSIVGLHGNMGQANYAASKAGIIGLTKSLAKEGASRGIRVNAIAPGMIDSDMTSQLSEKVQANIKDAIPLKRLGDADEIAQTAQFLIENDYVTGETITVDGGLSL</sequence>
<comment type="subunit">
    <text evidence="10">Homotetramer.</text>
</comment>
<dbReference type="EC" id="1.1.1.100" evidence="3 10"/>
<dbReference type="InterPro" id="IPR011284">
    <property type="entry name" value="3oxo_ACP_reduc"/>
</dbReference>
<dbReference type="InterPro" id="IPR050259">
    <property type="entry name" value="SDR"/>
</dbReference>
<feature type="binding site" evidence="9">
    <location>
        <begin position="12"/>
        <end position="15"/>
    </location>
    <ligand>
        <name>NADP(+)</name>
        <dbReference type="ChEBI" id="CHEBI:58349"/>
    </ligand>
</feature>
<keyword evidence="9 10" id="KW-0521">NADP</keyword>
<feature type="domain" description="Ketoreductase" evidence="11">
    <location>
        <begin position="6"/>
        <end position="186"/>
    </location>
</feature>
<feature type="binding site" evidence="9">
    <location>
        <position position="85"/>
    </location>
    <ligand>
        <name>NADP(+)</name>
        <dbReference type="ChEBI" id="CHEBI:58349"/>
    </ligand>
</feature>
<comment type="pathway">
    <text evidence="1 10">Lipid metabolism; fatty acid biosynthesis.</text>
</comment>
<dbReference type="GO" id="GO:0004316">
    <property type="term" value="F:3-oxoacyl-[acyl-carrier-protein] reductase (NADPH) activity"/>
    <property type="evidence" value="ECO:0007669"/>
    <property type="project" value="UniProtKB-UniRule"/>
</dbReference>
<evidence type="ECO:0000256" key="10">
    <source>
        <dbReference type="RuleBase" id="RU366074"/>
    </source>
</evidence>
<evidence type="ECO:0000256" key="6">
    <source>
        <dbReference type="ARBA" id="ARBA00023160"/>
    </source>
</evidence>
<dbReference type="EMBL" id="RHGY01000004">
    <property type="protein sequence ID" value="RRG17961.1"/>
    <property type="molecule type" value="Genomic_DNA"/>
</dbReference>
<evidence type="ECO:0000256" key="1">
    <source>
        <dbReference type="ARBA" id="ARBA00005194"/>
    </source>
</evidence>
<dbReference type="GO" id="GO:0051287">
    <property type="term" value="F:NAD binding"/>
    <property type="evidence" value="ECO:0007669"/>
    <property type="project" value="UniProtKB-UniRule"/>
</dbReference>
<evidence type="ECO:0000256" key="2">
    <source>
        <dbReference type="ARBA" id="ARBA00006484"/>
    </source>
</evidence>
<evidence type="ECO:0000259" key="11">
    <source>
        <dbReference type="SMART" id="SM00822"/>
    </source>
</evidence>
<dbReference type="PANTHER" id="PTHR42879">
    <property type="entry name" value="3-OXOACYL-(ACYL-CARRIER-PROTEIN) REDUCTASE"/>
    <property type="match status" value="1"/>
</dbReference>
<dbReference type="InterPro" id="IPR020904">
    <property type="entry name" value="Sc_DH/Rdtase_CS"/>
</dbReference>
<gene>
    <name evidence="12" type="primary">fabG</name>
    <name evidence="12" type="ORF">D3P96_04695</name>
</gene>